<feature type="transmembrane region" description="Helical" evidence="1">
    <location>
        <begin position="83"/>
        <end position="99"/>
    </location>
</feature>
<reference evidence="2" key="1">
    <citation type="submission" date="2020-11" db="EMBL/GenBank/DDBJ databases">
        <title>Adaptations for nitrogen fixation in a non-lichenized fungal sporocarp promotes dispersal by wood-feeding termites.</title>
        <authorList>
            <consortium name="DOE Joint Genome Institute"/>
            <person name="Koch R.A."/>
            <person name="Yoon G."/>
            <person name="Arayal U."/>
            <person name="Lail K."/>
            <person name="Amirebrahimi M."/>
            <person name="Labutti K."/>
            <person name="Lipzen A."/>
            <person name="Riley R."/>
            <person name="Barry K."/>
            <person name="Henrissat B."/>
            <person name="Grigoriev I.V."/>
            <person name="Herr J.R."/>
            <person name="Aime M.C."/>
        </authorList>
    </citation>
    <scope>NUCLEOTIDE SEQUENCE</scope>
    <source>
        <strain evidence="2">MCA 3950</strain>
    </source>
</reference>
<feature type="transmembrane region" description="Helical" evidence="1">
    <location>
        <begin position="204"/>
        <end position="223"/>
    </location>
</feature>
<evidence type="ECO:0000313" key="2">
    <source>
        <dbReference type="EMBL" id="KAG7444526.1"/>
    </source>
</evidence>
<keyword evidence="1" id="KW-0812">Transmembrane</keyword>
<dbReference type="AlphaFoldDB" id="A0A9P7VNM7"/>
<dbReference type="RefSeq" id="XP_043038026.1">
    <property type="nucleotide sequence ID" value="XM_043177418.1"/>
</dbReference>
<comment type="caution">
    <text evidence="2">The sequence shown here is derived from an EMBL/GenBank/DDBJ whole genome shotgun (WGS) entry which is preliminary data.</text>
</comment>
<dbReference type="Proteomes" id="UP000812287">
    <property type="component" value="Unassembled WGS sequence"/>
</dbReference>
<gene>
    <name evidence="2" type="ORF">BT62DRAFT_1008185</name>
</gene>
<accession>A0A9P7VNM7</accession>
<protein>
    <submittedName>
        <fullName evidence="2">Uncharacterized protein</fullName>
    </submittedName>
</protein>
<dbReference type="OrthoDB" id="2944544at2759"/>
<name>A0A9P7VNM7_9AGAR</name>
<dbReference type="EMBL" id="MU250540">
    <property type="protein sequence ID" value="KAG7444526.1"/>
    <property type="molecule type" value="Genomic_DNA"/>
</dbReference>
<proteinExistence type="predicted"/>
<keyword evidence="1" id="KW-0472">Membrane</keyword>
<evidence type="ECO:0000313" key="3">
    <source>
        <dbReference type="Proteomes" id="UP000812287"/>
    </source>
</evidence>
<keyword evidence="3" id="KW-1185">Reference proteome</keyword>
<sequence length="269" mass="29584">MSSASDSTPDLTGEDAAIVFGVPNVYFNEIIVYALMHDKPPIHCVSHDTAEYLFVHFSLAASDDVQRYSLDSSKASKSGTSRIVMVFAILLLYVRFGFIDNDKDVMTVFARLTGFNSRWTVAQIADGVTSIIGTIIADGTMHDLHDVIGNDELSEFASRNDWTMLYLSLILATTLMCTSLIVYRILSVGGVKAGLRTYRRVMEVAVESAALYSVALIIYIAFISHNTLANSYIDIITASIKSIAPTLFVGRVVAARPNDSWKDKMSKNK</sequence>
<evidence type="ECO:0000256" key="1">
    <source>
        <dbReference type="SAM" id="Phobius"/>
    </source>
</evidence>
<organism evidence="2 3">
    <name type="scientific">Guyanagaster necrorhizus</name>
    <dbReference type="NCBI Taxonomy" id="856835"/>
    <lineage>
        <taxon>Eukaryota</taxon>
        <taxon>Fungi</taxon>
        <taxon>Dikarya</taxon>
        <taxon>Basidiomycota</taxon>
        <taxon>Agaricomycotina</taxon>
        <taxon>Agaricomycetes</taxon>
        <taxon>Agaricomycetidae</taxon>
        <taxon>Agaricales</taxon>
        <taxon>Marasmiineae</taxon>
        <taxon>Physalacriaceae</taxon>
        <taxon>Guyanagaster</taxon>
    </lineage>
</organism>
<feature type="transmembrane region" description="Helical" evidence="1">
    <location>
        <begin position="164"/>
        <end position="183"/>
    </location>
</feature>
<dbReference type="GeneID" id="66099705"/>
<feature type="transmembrane region" description="Helical" evidence="1">
    <location>
        <begin position="235"/>
        <end position="254"/>
    </location>
</feature>
<keyword evidence="1" id="KW-1133">Transmembrane helix</keyword>